<comment type="caution">
    <text evidence="1">The sequence shown here is derived from an EMBL/GenBank/DDBJ whole genome shotgun (WGS) entry which is preliminary data.</text>
</comment>
<accession>A0A1R3HR72</accession>
<reference evidence="1 2" key="1">
    <citation type="submission" date="2013-09" db="EMBL/GenBank/DDBJ databases">
        <title>Corchorus capsularis genome sequencing.</title>
        <authorList>
            <person name="Alam M."/>
            <person name="Haque M.S."/>
            <person name="Islam M.S."/>
            <person name="Emdad E.M."/>
            <person name="Islam M.M."/>
            <person name="Ahmed B."/>
            <person name="Halim A."/>
            <person name="Hossen Q.M.M."/>
            <person name="Hossain M.Z."/>
            <person name="Ahmed R."/>
            <person name="Khan M.M."/>
            <person name="Islam R."/>
            <person name="Rashid M.M."/>
            <person name="Khan S.A."/>
            <person name="Rahman M.S."/>
            <person name="Alam M."/>
        </authorList>
    </citation>
    <scope>NUCLEOTIDE SEQUENCE [LARGE SCALE GENOMIC DNA]</scope>
    <source>
        <strain evidence="2">cv. CVL-1</strain>
        <tissue evidence="1">Whole seedling</tissue>
    </source>
</reference>
<evidence type="ECO:0000313" key="1">
    <source>
        <dbReference type="EMBL" id="OMO72782.1"/>
    </source>
</evidence>
<feature type="non-terminal residue" evidence="1">
    <location>
        <position position="57"/>
    </location>
</feature>
<keyword evidence="2" id="KW-1185">Reference proteome</keyword>
<gene>
    <name evidence="1" type="ORF">CCACVL1_17599</name>
</gene>
<evidence type="ECO:0000313" key="2">
    <source>
        <dbReference type="Proteomes" id="UP000188268"/>
    </source>
</evidence>
<dbReference type="AlphaFoldDB" id="A0A1R3HR72"/>
<name>A0A1R3HR72_COCAP</name>
<dbReference type="Gramene" id="OMO72782">
    <property type="protein sequence ID" value="OMO72782"/>
    <property type="gene ID" value="CCACVL1_17599"/>
</dbReference>
<organism evidence="1 2">
    <name type="scientific">Corchorus capsularis</name>
    <name type="common">Jute</name>
    <dbReference type="NCBI Taxonomy" id="210143"/>
    <lineage>
        <taxon>Eukaryota</taxon>
        <taxon>Viridiplantae</taxon>
        <taxon>Streptophyta</taxon>
        <taxon>Embryophyta</taxon>
        <taxon>Tracheophyta</taxon>
        <taxon>Spermatophyta</taxon>
        <taxon>Magnoliopsida</taxon>
        <taxon>eudicotyledons</taxon>
        <taxon>Gunneridae</taxon>
        <taxon>Pentapetalae</taxon>
        <taxon>rosids</taxon>
        <taxon>malvids</taxon>
        <taxon>Malvales</taxon>
        <taxon>Malvaceae</taxon>
        <taxon>Grewioideae</taxon>
        <taxon>Apeibeae</taxon>
        <taxon>Corchorus</taxon>
    </lineage>
</organism>
<protein>
    <submittedName>
        <fullName evidence="1">Uncharacterized protein</fullName>
    </submittedName>
</protein>
<dbReference type="Proteomes" id="UP000188268">
    <property type="component" value="Unassembled WGS sequence"/>
</dbReference>
<sequence length="57" mass="6643">MGESKLSQQEYFNAKSRIQILVTTWLIGILLKTQKSKPMQLSNPLFLLKHQGRQENK</sequence>
<dbReference type="EMBL" id="AWWV01011355">
    <property type="protein sequence ID" value="OMO72782.1"/>
    <property type="molecule type" value="Genomic_DNA"/>
</dbReference>
<proteinExistence type="predicted"/>